<evidence type="ECO:0000313" key="3">
    <source>
        <dbReference type="RefSeq" id="XP_033455672.1"/>
    </source>
</evidence>
<dbReference type="RefSeq" id="XP_033455672.1">
    <property type="nucleotide sequence ID" value="XM_033605882.1"/>
</dbReference>
<reference evidence="3" key="1">
    <citation type="submission" date="2020-01" db="EMBL/GenBank/DDBJ databases">
        <authorList>
            <consortium name="DOE Joint Genome Institute"/>
            <person name="Haridas S."/>
            <person name="Albert R."/>
            <person name="Binder M."/>
            <person name="Bloem J."/>
            <person name="Labutti K."/>
            <person name="Salamov A."/>
            <person name="Andreopoulos B."/>
            <person name="Baker S.E."/>
            <person name="Barry K."/>
            <person name="Bills G."/>
            <person name="Bluhm B.H."/>
            <person name="Cannon C."/>
            <person name="Castanera R."/>
            <person name="Culley D.E."/>
            <person name="Daum C."/>
            <person name="Ezra D."/>
            <person name="Gonzalez J.B."/>
            <person name="Henrissat B."/>
            <person name="Kuo A."/>
            <person name="Liang C."/>
            <person name="Lipzen A."/>
            <person name="Lutzoni F."/>
            <person name="Magnuson J."/>
            <person name="Mondo S."/>
            <person name="Nolan M."/>
            <person name="Ohm R."/>
            <person name="Pangilinan J."/>
            <person name="Park H.-J."/>
            <person name="Ramirez L."/>
            <person name="Alfaro M."/>
            <person name="Sun H."/>
            <person name="Tritt A."/>
            <person name="Yoshinaga Y."/>
            <person name="Zwiers L.-H."/>
            <person name="Turgeon B.G."/>
            <person name="Goodwin S.B."/>
            <person name="Spatafora J.W."/>
            <person name="Crous P.W."/>
            <person name="Grigoriev I.V."/>
        </authorList>
    </citation>
    <scope>NUCLEOTIDE SEQUENCE</scope>
    <source>
        <strain evidence="3">CBS 342.82</strain>
    </source>
</reference>
<feature type="compositionally biased region" description="Low complexity" evidence="1">
    <location>
        <begin position="9"/>
        <end position="19"/>
    </location>
</feature>
<dbReference type="GO" id="GO:0006044">
    <property type="term" value="P:N-acetylglucosamine metabolic process"/>
    <property type="evidence" value="ECO:0007669"/>
    <property type="project" value="TreeGrafter"/>
</dbReference>
<reference evidence="3" key="2">
    <citation type="submission" date="2020-04" db="EMBL/GenBank/DDBJ databases">
        <authorList>
            <consortium name="NCBI Genome Project"/>
        </authorList>
    </citation>
    <scope>NUCLEOTIDE SEQUENCE</scope>
    <source>
        <strain evidence="3">CBS 342.82</strain>
    </source>
</reference>
<dbReference type="PANTHER" id="PTHR35020">
    <property type="entry name" value="N-ACETYLGLUCOSAMINE-INDUCED PROTEIN 1"/>
    <property type="match status" value="1"/>
</dbReference>
<keyword evidence="2" id="KW-1185">Reference proteome</keyword>
<gene>
    <name evidence="3" type="ORF">K489DRAFT_384551</name>
</gene>
<evidence type="ECO:0008006" key="4">
    <source>
        <dbReference type="Google" id="ProtNLM"/>
    </source>
</evidence>
<dbReference type="GO" id="GO:0005737">
    <property type="term" value="C:cytoplasm"/>
    <property type="evidence" value="ECO:0007669"/>
    <property type="project" value="TreeGrafter"/>
</dbReference>
<dbReference type="PANTHER" id="PTHR35020:SF4">
    <property type="entry name" value="N-ACETYLGLUCOSAMINE-INDUCED PROTEIN 1"/>
    <property type="match status" value="1"/>
</dbReference>
<reference evidence="3" key="3">
    <citation type="submission" date="2025-08" db="UniProtKB">
        <authorList>
            <consortium name="RefSeq"/>
        </authorList>
    </citation>
    <scope>IDENTIFICATION</scope>
    <source>
        <strain evidence="3">CBS 342.82</strain>
    </source>
</reference>
<feature type="region of interest" description="Disordered" evidence="1">
    <location>
        <begin position="1"/>
        <end position="31"/>
    </location>
</feature>
<sequence length="230" mass="26481">MPTSPLPPQQRQQQQKPSPTTLPPNAPSLASLNITEDPYHLHSWPEVLLLIQHNRLDAFHRIPEELERYLIYCAGIRKRYGSMMDFIVRERLKWGGEEEERRGDEGEKTAEEVEGFEGFGDESSYKILPNDWPYALDPRITHLVVWTKRSIPDDPASPIGDIDPQARRTITAFVREKFLPAVGNDPDRLVWFRNWAAIKSVHAVEHIHVLLFGVEEGFVERVTGEKIKGR</sequence>
<evidence type="ECO:0000256" key="1">
    <source>
        <dbReference type="SAM" id="MobiDB-lite"/>
    </source>
</evidence>
<dbReference type="InterPro" id="IPR022036">
    <property type="entry name" value="DUF3605"/>
</dbReference>
<proteinExistence type="predicted"/>
<dbReference type="OrthoDB" id="10053431at2759"/>
<accession>A0A6J3LS42</accession>
<dbReference type="Proteomes" id="UP000504637">
    <property type="component" value="Unplaced"/>
</dbReference>
<name>A0A6J3LS42_9PEZI</name>
<protein>
    <recommendedName>
        <fullName evidence="4">N-acetylglucosamine-induced protein 1</fullName>
    </recommendedName>
</protein>
<dbReference type="Pfam" id="PF12239">
    <property type="entry name" value="DUF3605"/>
    <property type="match status" value="1"/>
</dbReference>
<evidence type="ECO:0000313" key="2">
    <source>
        <dbReference type="Proteomes" id="UP000504637"/>
    </source>
</evidence>
<organism evidence="3">
    <name type="scientific">Dissoconium aciculare CBS 342.82</name>
    <dbReference type="NCBI Taxonomy" id="1314786"/>
    <lineage>
        <taxon>Eukaryota</taxon>
        <taxon>Fungi</taxon>
        <taxon>Dikarya</taxon>
        <taxon>Ascomycota</taxon>
        <taxon>Pezizomycotina</taxon>
        <taxon>Dothideomycetes</taxon>
        <taxon>Dothideomycetidae</taxon>
        <taxon>Mycosphaerellales</taxon>
        <taxon>Dissoconiaceae</taxon>
        <taxon>Dissoconium</taxon>
    </lineage>
</organism>
<dbReference type="GeneID" id="54363682"/>
<dbReference type="AlphaFoldDB" id="A0A6J3LS42"/>